<protein>
    <submittedName>
        <fullName evidence="1">(African queen) hypothetical protein</fullName>
    </submittedName>
</protein>
<dbReference type="AlphaFoldDB" id="A0A8J2QJ37"/>
<dbReference type="EMBL" id="CAKASE010000048">
    <property type="protein sequence ID" value="CAG9562788.1"/>
    <property type="molecule type" value="Genomic_DNA"/>
</dbReference>
<keyword evidence="2" id="KW-1185">Reference proteome</keyword>
<sequence length="85" mass="9635">MLDPTFPNSSLIRALAVGSPVTLFRAAPSVHVLYRSFTRNTTWRSRPVRACTLITSSKQFDQTARVEFTETRRWPVHPEGGISYP</sequence>
<organism evidence="1 2">
    <name type="scientific">Danaus chrysippus</name>
    <name type="common">African queen</name>
    <dbReference type="NCBI Taxonomy" id="151541"/>
    <lineage>
        <taxon>Eukaryota</taxon>
        <taxon>Metazoa</taxon>
        <taxon>Ecdysozoa</taxon>
        <taxon>Arthropoda</taxon>
        <taxon>Hexapoda</taxon>
        <taxon>Insecta</taxon>
        <taxon>Pterygota</taxon>
        <taxon>Neoptera</taxon>
        <taxon>Endopterygota</taxon>
        <taxon>Lepidoptera</taxon>
        <taxon>Glossata</taxon>
        <taxon>Ditrysia</taxon>
        <taxon>Papilionoidea</taxon>
        <taxon>Nymphalidae</taxon>
        <taxon>Danainae</taxon>
        <taxon>Danaini</taxon>
        <taxon>Danaina</taxon>
        <taxon>Danaus</taxon>
        <taxon>Anosia</taxon>
    </lineage>
</organism>
<dbReference type="Proteomes" id="UP000789524">
    <property type="component" value="Unassembled WGS sequence"/>
</dbReference>
<name>A0A8J2QJ37_9NEOP</name>
<comment type="caution">
    <text evidence="1">The sequence shown here is derived from an EMBL/GenBank/DDBJ whole genome shotgun (WGS) entry which is preliminary data.</text>
</comment>
<evidence type="ECO:0000313" key="1">
    <source>
        <dbReference type="EMBL" id="CAG9562788.1"/>
    </source>
</evidence>
<reference evidence="1" key="1">
    <citation type="submission" date="2021-09" db="EMBL/GenBank/DDBJ databases">
        <authorList>
            <person name="Martin H S."/>
        </authorList>
    </citation>
    <scope>NUCLEOTIDE SEQUENCE</scope>
</reference>
<accession>A0A8J2QJ37</accession>
<gene>
    <name evidence="1" type="ORF">DCHRY22_LOCUS4063</name>
</gene>
<proteinExistence type="predicted"/>
<evidence type="ECO:0000313" key="2">
    <source>
        <dbReference type="Proteomes" id="UP000789524"/>
    </source>
</evidence>